<comment type="caution">
    <text evidence="2">The sequence shown here is derived from an EMBL/GenBank/DDBJ whole genome shotgun (WGS) entry which is preliminary data.</text>
</comment>
<dbReference type="PANTHER" id="PTHR47241">
    <property type="entry name" value="FINGER PROTEIN, PUTATIVE-RELATED"/>
    <property type="match status" value="1"/>
</dbReference>
<gene>
    <name evidence="2" type="ORF">OYC64_017253</name>
</gene>
<feature type="compositionally biased region" description="Acidic residues" evidence="1">
    <location>
        <begin position="191"/>
        <end position="202"/>
    </location>
</feature>
<dbReference type="Proteomes" id="UP001619887">
    <property type="component" value="Unassembled WGS sequence"/>
</dbReference>
<proteinExistence type="predicted"/>
<feature type="region of interest" description="Disordered" evidence="1">
    <location>
        <begin position="161"/>
        <end position="202"/>
    </location>
</feature>
<dbReference type="SUPFAM" id="SSF53098">
    <property type="entry name" value="Ribonuclease H-like"/>
    <property type="match status" value="1"/>
</dbReference>
<protein>
    <recommendedName>
        <fullName evidence="4">Zinc finger BED domain-containing protein 4</fullName>
    </recommendedName>
</protein>
<reference evidence="2 3" key="2">
    <citation type="journal article" date="2024" name="G3 (Bethesda)">
        <title>The genome of the cryopelagic Antarctic bald notothen, Trematomus borchgrevinki.</title>
        <authorList>
            <person name="Rayamajhi N."/>
            <person name="Rivera-Colon A.G."/>
            <person name="Minhas B.F."/>
            <person name="Cheng C.C."/>
            <person name="Catchen J.M."/>
        </authorList>
    </citation>
    <scope>NUCLEOTIDE SEQUENCE [LARGE SCALE GENOMIC DNA]</scope>
    <source>
        <strain evidence="2">AGRC-2024</strain>
    </source>
</reference>
<evidence type="ECO:0000313" key="2">
    <source>
        <dbReference type="EMBL" id="KAL3067487.1"/>
    </source>
</evidence>
<evidence type="ECO:0008006" key="4">
    <source>
        <dbReference type="Google" id="ProtNLM"/>
    </source>
</evidence>
<evidence type="ECO:0000256" key="1">
    <source>
        <dbReference type="SAM" id="MobiDB-lite"/>
    </source>
</evidence>
<dbReference type="InterPro" id="IPR012337">
    <property type="entry name" value="RNaseH-like_sf"/>
</dbReference>
<name>A0ABD2HP14_PAGBO</name>
<evidence type="ECO:0000313" key="3">
    <source>
        <dbReference type="Proteomes" id="UP001619887"/>
    </source>
</evidence>
<dbReference type="InterPro" id="IPR052865">
    <property type="entry name" value="Zinc_finger_BED"/>
</dbReference>
<organism evidence="2 3">
    <name type="scientific">Pagothenia borchgrevinki</name>
    <name type="common">Bald rockcod</name>
    <name type="synonym">Trematomus borchgrevinki</name>
    <dbReference type="NCBI Taxonomy" id="8213"/>
    <lineage>
        <taxon>Eukaryota</taxon>
        <taxon>Metazoa</taxon>
        <taxon>Chordata</taxon>
        <taxon>Craniata</taxon>
        <taxon>Vertebrata</taxon>
        <taxon>Euteleostomi</taxon>
        <taxon>Actinopterygii</taxon>
        <taxon>Neopterygii</taxon>
        <taxon>Teleostei</taxon>
        <taxon>Neoteleostei</taxon>
        <taxon>Acanthomorphata</taxon>
        <taxon>Eupercaria</taxon>
        <taxon>Perciformes</taxon>
        <taxon>Notothenioidei</taxon>
        <taxon>Nototheniidae</taxon>
        <taxon>Pagothenia</taxon>
    </lineage>
</organism>
<dbReference type="AlphaFoldDB" id="A0ABD2HP14"/>
<sequence>MDVKRLQQDVQVRWNSSLYMLQSILEQKRALSVYAADYSLPATLTANQWTLMEKTAEVLAPFEELTRDVSRPTASAADVIPAITALKRVLSREKTTDQGVRTMKSTLLEAVETRFAEVEEEPLYSIATLVDPRYKDRFFTKSDNLRLATDNLILEVAKIERAASEEPEEAEPMRKTPRQEASSSLGSALDEILEENQLEAGP</sequence>
<accession>A0ABD2HP14</accession>
<dbReference type="PANTHER" id="PTHR47241:SF1">
    <property type="entry name" value="BED-TYPE DOMAIN-CONTAINING PROTEIN"/>
    <property type="match status" value="1"/>
</dbReference>
<keyword evidence="3" id="KW-1185">Reference proteome</keyword>
<dbReference type="EMBL" id="JBIYXZ010002068">
    <property type="protein sequence ID" value="KAL3067487.1"/>
    <property type="molecule type" value="Genomic_DNA"/>
</dbReference>
<reference evidence="2 3" key="1">
    <citation type="journal article" date="2022" name="G3 (Bethesda)">
        <title>Evaluating Illumina-, Nanopore-, and PacBio-based genome assembly strategies with the bald notothen, Trematomus borchgrevinki.</title>
        <authorList>
            <person name="Rayamajhi N."/>
            <person name="Cheng C.C."/>
            <person name="Catchen J.M."/>
        </authorList>
    </citation>
    <scope>NUCLEOTIDE SEQUENCE [LARGE SCALE GENOMIC DNA]</scope>
    <source>
        <strain evidence="2">AGRC-2024</strain>
    </source>
</reference>